<dbReference type="eggNOG" id="COG5434">
    <property type="taxonomic scope" value="Bacteria"/>
</dbReference>
<dbReference type="Gene3D" id="2.160.20.10">
    <property type="entry name" value="Single-stranded right-handed beta-helix, Pectin lyase-like"/>
    <property type="match status" value="1"/>
</dbReference>
<dbReference type="PATRIC" id="fig|1150600.3.peg.3219"/>
<keyword evidence="2" id="KW-1185">Reference proteome</keyword>
<proteinExistence type="predicted"/>
<dbReference type="SUPFAM" id="SSF51126">
    <property type="entry name" value="Pectin lyase-like"/>
    <property type="match status" value="1"/>
</dbReference>
<dbReference type="Proteomes" id="UP000014174">
    <property type="component" value="Unassembled WGS sequence"/>
</dbReference>
<name>R9GP89_9SPHI</name>
<dbReference type="EMBL" id="AQPN01000110">
    <property type="protein sequence ID" value="EOR93538.1"/>
    <property type="molecule type" value="Genomic_DNA"/>
</dbReference>
<dbReference type="InterPro" id="IPR012334">
    <property type="entry name" value="Pectin_lyas_fold"/>
</dbReference>
<reference evidence="1 2" key="1">
    <citation type="journal article" date="2013" name="Genome Announc.">
        <title>Draft Genome Sequence of Arcticibacter svalbardensis Strain MN12-7T, a Member of the Family Sphingobacteriaceae Isolated from an Arctic Soil Sample.</title>
        <authorList>
            <person name="Shivaji S."/>
            <person name="Ara S."/>
            <person name="Prasad S."/>
            <person name="Manasa B.P."/>
            <person name="Begum Z."/>
            <person name="Singh A."/>
            <person name="Kumar Pinnaka A."/>
        </authorList>
    </citation>
    <scope>NUCLEOTIDE SEQUENCE [LARGE SCALE GENOMIC DNA]</scope>
    <source>
        <strain evidence="1 2">MN12-7</strain>
    </source>
</reference>
<dbReference type="STRING" id="1150600.ADIARSV_3251"/>
<dbReference type="RefSeq" id="WP_016196480.1">
    <property type="nucleotide sequence ID" value="NZ_AQPN01000110.1"/>
</dbReference>
<protein>
    <recommendedName>
        <fullName evidence="3">Pectate lyase superfamily protein domain-containing protein</fullName>
    </recommendedName>
</protein>
<evidence type="ECO:0000313" key="2">
    <source>
        <dbReference type="Proteomes" id="UP000014174"/>
    </source>
</evidence>
<dbReference type="OrthoDB" id="5488826at2"/>
<comment type="caution">
    <text evidence="1">The sequence shown here is derived from an EMBL/GenBank/DDBJ whole genome shotgun (WGS) entry which is preliminary data.</text>
</comment>
<gene>
    <name evidence="1" type="ORF">ADIARSV_3251</name>
</gene>
<dbReference type="AlphaFoldDB" id="R9GP89"/>
<evidence type="ECO:0008006" key="3">
    <source>
        <dbReference type="Google" id="ProtNLM"/>
    </source>
</evidence>
<sequence>MKFKIIALISIISFIFAFKPDNWSSKFLHINQSGHIAYNPDEKGNSIPDFSAVGYYHGYKPIPNVKIVKVIAPIEGDNSAMLQNAINEVAKLPLNSEGFRGTLFLKKGIYKIQGALNINTDGIVIKGEGDNEDGTILIATGDNQRSLIKVFGKGKIKEIQGTRTTINNSFVPIGSKSFEVQNVSALKTSDRIILYRPATQAWIHDLKMDQIFERAGTNQWKAKDYNLSYEREITAIDGNKITIDNPIVMQLDQKYGGGEIYKYTYEGRISNIGIESLLFKSEYVSAIDENHGWIAIEMDHLENGWVKEVTSKYFGYACVSLDGGAKNITVTDSKCFDAKSIITGGRRYSFNNDGQQNLLMNLETTEGRHDFVTGAKTCGPNVFYNCKARNTHADIGSHHRWSSGTLYDNIDTDGEINIQDRGNWGSGHGWSGVTQVVWNSKVSGATVQQPWVSGNNYVIGLQGKQLKGRFSDRLNGEWEGLNRKGLIPTSLYLAQLKDRK</sequence>
<accession>R9GP89</accession>
<evidence type="ECO:0000313" key="1">
    <source>
        <dbReference type="EMBL" id="EOR93538.1"/>
    </source>
</evidence>
<organism evidence="1 2">
    <name type="scientific">Arcticibacter svalbardensis MN12-7</name>
    <dbReference type="NCBI Taxonomy" id="1150600"/>
    <lineage>
        <taxon>Bacteria</taxon>
        <taxon>Pseudomonadati</taxon>
        <taxon>Bacteroidota</taxon>
        <taxon>Sphingobacteriia</taxon>
        <taxon>Sphingobacteriales</taxon>
        <taxon>Sphingobacteriaceae</taxon>
        <taxon>Arcticibacter</taxon>
    </lineage>
</organism>
<dbReference type="InterPro" id="IPR011050">
    <property type="entry name" value="Pectin_lyase_fold/virulence"/>
</dbReference>